<protein>
    <recommendedName>
        <fullName evidence="3">Lipoprotein</fullName>
    </recommendedName>
</protein>
<evidence type="ECO:0000313" key="2">
    <source>
        <dbReference type="Proteomes" id="UP000323567"/>
    </source>
</evidence>
<dbReference type="PROSITE" id="PS51257">
    <property type="entry name" value="PROKAR_LIPOPROTEIN"/>
    <property type="match status" value="1"/>
</dbReference>
<reference evidence="1 2" key="1">
    <citation type="journal article" date="2019" name="Nat. Med.">
        <title>A library of human gut bacterial isolates paired with longitudinal multiomics data enables mechanistic microbiome research.</title>
        <authorList>
            <person name="Poyet M."/>
            <person name="Groussin M."/>
            <person name="Gibbons S.M."/>
            <person name="Avila-Pacheco J."/>
            <person name="Jiang X."/>
            <person name="Kearney S.M."/>
            <person name="Perrotta A.R."/>
            <person name="Berdy B."/>
            <person name="Zhao S."/>
            <person name="Lieberman T.D."/>
            <person name="Swanson P.K."/>
            <person name="Smith M."/>
            <person name="Roesemann S."/>
            <person name="Alexander J.E."/>
            <person name="Rich S.A."/>
            <person name="Livny J."/>
            <person name="Vlamakis H."/>
            <person name="Clish C."/>
            <person name="Bullock K."/>
            <person name="Deik A."/>
            <person name="Scott J."/>
            <person name="Pierce K.A."/>
            <person name="Xavier R.J."/>
            <person name="Alm E.J."/>
        </authorList>
    </citation>
    <scope>NUCLEOTIDE SEQUENCE [LARGE SCALE GENOMIC DNA]</scope>
    <source>
        <strain evidence="1 2">BIOML-A2</strain>
    </source>
</reference>
<proteinExistence type="predicted"/>
<evidence type="ECO:0000313" key="1">
    <source>
        <dbReference type="EMBL" id="KAA2367663.1"/>
    </source>
</evidence>
<dbReference type="Proteomes" id="UP000323567">
    <property type="component" value="Unassembled WGS sequence"/>
</dbReference>
<dbReference type="AlphaFoldDB" id="A0A5B3G233"/>
<organism evidence="1 2">
    <name type="scientific">Alistipes shahii</name>
    <dbReference type="NCBI Taxonomy" id="328814"/>
    <lineage>
        <taxon>Bacteria</taxon>
        <taxon>Pseudomonadati</taxon>
        <taxon>Bacteroidota</taxon>
        <taxon>Bacteroidia</taxon>
        <taxon>Bacteroidales</taxon>
        <taxon>Rikenellaceae</taxon>
        <taxon>Alistipes</taxon>
    </lineage>
</organism>
<gene>
    <name evidence="1" type="ORF">F2Y13_11365</name>
</gene>
<name>A0A5B3G233_9BACT</name>
<evidence type="ECO:0008006" key="3">
    <source>
        <dbReference type="Google" id="ProtNLM"/>
    </source>
</evidence>
<accession>A0A5B3G233</accession>
<comment type="caution">
    <text evidence="1">The sequence shown here is derived from an EMBL/GenBank/DDBJ whole genome shotgun (WGS) entry which is preliminary data.</text>
</comment>
<dbReference type="RefSeq" id="WP_015547284.1">
    <property type="nucleotide sequence ID" value="NZ_CAUESG010000012.1"/>
</dbReference>
<dbReference type="GeneID" id="92756500"/>
<dbReference type="EMBL" id="VVXK01000017">
    <property type="protein sequence ID" value="KAA2367663.1"/>
    <property type="molecule type" value="Genomic_DNA"/>
</dbReference>
<sequence>MKIGLSLFAVAAAALLAVGCGGDKGGGEDEANYDGWMLTRWKDGTALTGTVYLQLGEDGIFSLYQSIGTFGYARFTGTYALVGDPATGQVLSGTYADGTPWDSSYAVEKMTKRELRLRALKDGVVSVYSGVAIPAAVKDGVTAGRLRSAAQGESFL</sequence>